<evidence type="ECO:0000256" key="1">
    <source>
        <dbReference type="SAM" id="MobiDB-lite"/>
    </source>
</evidence>
<sequence length="76" mass="8173">MAERPGRGHGKVGGKPDEIGEDSRKDYGNGRETAGSSPDKGRVRGNARNSAGVHDPVRQLSESVQRVSALRKQKPH</sequence>
<comment type="caution">
    <text evidence="2">The sequence shown here is derived from an EMBL/GenBank/DDBJ whole genome shotgun (WGS) entry which is preliminary data.</text>
</comment>
<gene>
    <name evidence="2" type="ORF">GCM10010324_03180</name>
</gene>
<evidence type="ECO:0000313" key="2">
    <source>
        <dbReference type="EMBL" id="GGX61819.1"/>
    </source>
</evidence>
<feature type="region of interest" description="Disordered" evidence="1">
    <location>
        <begin position="1"/>
        <end position="76"/>
    </location>
</feature>
<reference evidence="3" key="1">
    <citation type="journal article" date="2019" name="Int. J. Syst. Evol. Microbiol.">
        <title>The Global Catalogue of Microorganisms (GCM) 10K type strain sequencing project: providing services to taxonomists for standard genome sequencing and annotation.</title>
        <authorList>
            <consortium name="The Broad Institute Genomics Platform"/>
            <consortium name="The Broad Institute Genome Sequencing Center for Infectious Disease"/>
            <person name="Wu L."/>
            <person name="Ma J."/>
        </authorList>
    </citation>
    <scope>NUCLEOTIDE SEQUENCE [LARGE SCALE GENOMIC DNA]</scope>
    <source>
        <strain evidence="3">JCM 4586</strain>
    </source>
</reference>
<evidence type="ECO:0000313" key="3">
    <source>
        <dbReference type="Proteomes" id="UP000659223"/>
    </source>
</evidence>
<keyword evidence="3" id="KW-1185">Reference proteome</keyword>
<feature type="compositionally biased region" description="Basic and acidic residues" evidence="1">
    <location>
        <begin position="14"/>
        <end position="29"/>
    </location>
</feature>
<dbReference type="EMBL" id="BMUT01000001">
    <property type="protein sequence ID" value="GGX61819.1"/>
    <property type="molecule type" value="Genomic_DNA"/>
</dbReference>
<dbReference type="Proteomes" id="UP000659223">
    <property type="component" value="Unassembled WGS sequence"/>
</dbReference>
<proteinExistence type="predicted"/>
<organism evidence="2 3">
    <name type="scientific">Streptomyces hiroshimensis</name>
    <dbReference type="NCBI Taxonomy" id="66424"/>
    <lineage>
        <taxon>Bacteria</taxon>
        <taxon>Bacillati</taxon>
        <taxon>Actinomycetota</taxon>
        <taxon>Actinomycetes</taxon>
        <taxon>Kitasatosporales</taxon>
        <taxon>Streptomycetaceae</taxon>
        <taxon>Streptomyces</taxon>
    </lineage>
</organism>
<accession>A0ABQ2Y4N7</accession>
<protein>
    <submittedName>
        <fullName evidence="2">Uncharacterized protein</fullName>
    </submittedName>
</protein>
<name>A0ABQ2Y4N7_9ACTN</name>